<keyword evidence="2" id="KW-1185">Reference proteome</keyword>
<dbReference type="AlphaFoldDB" id="A0AA40SZH9"/>
<comment type="caution">
    <text evidence="1">The sequence shown here is derived from an EMBL/GenBank/DDBJ whole genome shotgun (WGS) entry which is preliminary data.</text>
</comment>
<dbReference type="EMBL" id="VJXY01000023">
    <property type="protein sequence ID" value="MBD6618161.1"/>
    <property type="molecule type" value="Genomic_DNA"/>
</dbReference>
<protein>
    <submittedName>
        <fullName evidence="1">Uncharacterized protein</fullName>
    </submittedName>
</protein>
<dbReference type="RefSeq" id="WP_191759382.1">
    <property type="nucleotide sequence ID" value="NZ_VJXY01000023.1"/>
</dbReference>
<dbReference type="InterPro" id="IPR035965">
    <property type="entry name" value="PAS-like_dom_sf"/>
</dbReference>
<dbReference type="SUPFAM" id="SSF55785">
    <property type="entry name" value="PYP-like sensor domain (PAS domain)"/>
    <property type="match status" value="1"/>
</dbReference>
<reference evidence="1" key="1">
    <citation type="submission" date="2019-07" db="EMBL/GenBank/DDBJ databases">
        <title>Toxilogical consequences of a new and cryptic species of cyanobacteria (Komarekiella delphini-convector) recovered from the epidermis of a bottlenose dolphin and 1500 ft. in the air.</title>
        <authorList>
            <person name="Brown A.O."/>
            <person name="Dvorak P."/>
            <person name="Villanueva C.D."/>
            <person name="Foss A.J."/>
            <person name="Garvey A.D."/>
            <person name="Gibson Q.A."/>
            <person name="Johansen J.R."/>
            <person name="Casamatta D.A."/>
        </authorList>
    </citation>
    <scope>NUCLEOTIDE SEQUENCE</scope>
    <source>
        <strain evidence="1">SJRDD-AB1</strain>
    </source>
</reference>
<accession>A0AA40SZH9</accession>
<proteinExistence type="predicted"/>
<dbReference type="Gene3D" id="3.30.450.20">
    <property type="entry name" value="PAS domain"/>
    <property type="match status" value="1"/>
</dbReference>
<name>A0AA40SZH9_9NOST</name>
<sequence>MDKLGQVEVALRRSERCFQAIFDQSSGFIGLIELTCVLMEVNQTALEFSRLSSSETTRSSLTEAWWWKILREAQAQSRRTIAHLVLKFIRCKVNTLGDFDTAATSNSSVKSINNQSKQVILFVPGGCDITDNSLTVNDIVLVQPKNTNITVTYVTRVSLADKVASYITECYPSTLTRNRADLKSSVNNDTSIAPEGYQEIVLLLPMGASDRQKNPVTS</sequence>
<organism evidence="1 2">
    <name type="scientific">Komarekiella delphini-convector SJRDD-AB1</name>
    <dbReference type="NCBI Taxonomy" id="2593771"/>
    <lineage>
        <taxon>Bacteria</taxon>
        <taxon>Bacillati</taxon>
        <taxon>Cyanobacteriota</taxon>
        <taxon>Cyanophyceae</taxon>
        <taxon>Nostocales</taxon>
        <taxon>Nostocaceae</taxon>
        <taxon>Komarekiella</taxon>
        <taxon>Komarekiella delphini-convector</taxon>
    </lineage>
</organism>
<evidence type="ECO:0000313" key="2">
    <source>
        <dbReference type="Proteomes" id="UP001165986"/>
    </source>
</evidence>
<dbReference type="Proteomes" id="UP001165986">
    <property type="component" value="Unassembled WGS sequence"/>
</dbReference>
<evidence type="ECO:0000313" key="1">
    <source>
        <dbReference type="EMBL" id="MBD6618161.1"/>
    </source>
</evidence>
<gene>
    <name evidence="1" type="ORF">FNW02_20615</name>
</gene>